<reference evidence="4" key="1">
    <citation type="journal article" date="2014" name="PLoS ONE">
        <title>Transcriptome-Based Identification of ABC Transporters in the Western Tarnished Plant Bug Lygus hesperus.</title>
        <authorList>
            <person name="Hull J.J."/>
            <person name="Chaney K."/>
            <person name="Geib S.M."/>
            <person name="Fabrick J.A."/>
            <person name="Brent C.S."/>
            <person name="Walsh D."/>
            <person name="Lavine L.C."/>
        </authorList>
    </citation>
    <scope>NUCLEOTIDE SEQUENCE</scope>
</reference>
<evidence type="ECO:0000259" key="2">
    <source>
        <dbReference type="Pfam" id="PF09588"/>
    </source>
</evidence>
<dbReference type="PANTHER" id="PTHR46609">
    <property type="entry name" value="EXONUCLEASE, PHAGE-TYPE/RECB, C-TERMINAL DOMAIN-CONTAINING PROTEIN"/>
    <property type="match status" value="1"/>
</dbReference>
<evidence type="ECO:0000259" key="3">
    <source>
        <dbReference type="Pfam" id="PF20700"/>
    </source>
</evidence>
<dbReference type="SUPFAM" id="SSF52980">
    <property type="entry name" value="Restriction endonuclease-like"/>
    <property type="match status" value="1"/>
</dbReference>
<dbReference type="GO" id="GO:0006281">
    <property type="term" value="P:DNA repair"/>
    <property type="evidence" value="ECO:0007669"/>
    <property type="project" value="UniProtKB-ARBA"/>
</dbReference>
<dbReference type="PANTHER" id="PTHR46609:SF8">
    <property type="entry name" value="YQAJ VIRAL RECOMBINASE DOMAIN-CONTAINING PROTEIN"/>
    <property type="match status" value="1"/>
</dbReference>
<feature type="domain" description="Mutator-like transposase" evidence="3">
    <location>
        <begin position="158"/>
        <end position="511"/>
    </location>
</feature>
<gene>
    <name evidence="4" type="primary">ALK-EXO</name>
    <name evidence="4" type="ORF">CM83_36664</name>
</gene>
<dbReference type="Gene3D" id="3.90.320.10">
    <property type="match status" value="1"/>
</dbReference>
<dbReference type="Pfam" id="PF09588">
    <property type="entry name" value="YqaJ"/>
    <property type="match status" value="1"/>
</dbReference>
<sequence length="935" mass="106458">GTVRSTQESTLSIQNSHEEGGFPIEPQEGGILRNKRRRIHPSQKRRRKVVNAGLMKWKLEKLSAKDNTLLGVPTDNSCTGTQADDCSSAATTRNQLHNLTSQQHDIYEFEEETDKQYHKGDPAMKYILEEMEVESHELVTQPGPPDASKDPIIDSISGRYVVDGKHFYTEMRKLENHRFSCTGGGYYKLMSTEVKCFVWTLKFECPSCKSREVILSDPTPTTSPGNQELSICDSAVWGTMAVGGGHRSLEELFSTMGIKAPDKKTFSKKENEIGNKWQDVLLQSMLQAGREERQLAIERCDVDEHDTPFISVIVDGGWSHRSHGHRYTSNSGVVCVIGLYTKKLLHIDVRNKYCSMCLYLMKNQKIPEHEGCFRNWEGTSQGMESDMLVQAFRSSKQLHGLEYRVVIGDGDSSVFAKLREKVSYGLHIQKSECANHAVKNYCKSLFAQKQLPQGVRKILSPSTVLRLKKDARYAIYHTAETSKNAQDLREDLINGPAHVLGIHTNCKEYFCKKKENERELVGFVLAAYNFAQDCLKPLLRKAHRLTYNDTSNLAENYMSLVAKFSGGKQVNRCKRGSYQHRCNGAALDYQFGTSWTHDTMKTIVGKSPSSLIKKTAAKRSKAKLHSKRSLINSRKQRIADRYLTADDAGGQPEPHRTMPKTNANPRDGGKDYGPLCQDLDMEKDDYLAAAKLFKEKLNVSTSSRLELEEMTRGQHTNELWFMERRSRLTASHFGEICKRRQTTPSARLVETLLYPKTYGKTTDPIQYGMTHERDAKQAYLEQHPGTVLSECGLFIHKNFGFLGASPDALINDDGILEVKCPYSARDMTFEEAVDKCKTFCLDCNGNLPQRHNYYFQVQGQLEIVDRVFCDFVVWGPKFLKIIRIHRDQNFWRTQMEPKLTNFYDKFLLPELVDPRKCRSMPLRDSRIEKAPSLLS</sequence>
<proteinExistence type="predicted"/>
<reference evidence="4" key="2">
    <citation type="submission" date="2014-07" db="EMBL/GenBank/DDBJ databases">
        <authorList>
            <person name="Hull J."/>
        </authorList>
    </citation>
    <scope>NUCLEOTIDE SEQUENCE</scope>
</reference>
<dbReference type="InterPro" id="IPR019080">
    <property type="entry name" value="YqaJ_viral_recombinase"/>
</dbReference>
<feature type="non-terminal residue" evidence="4">
    <location>
        <position position="1"/>
    </location>
</feature>
<dbReference type="CDD" id="cd22343">
    <property type="entry name" value="PDDEXK_lambda_exonuclease-like"/>
    <property type="match status" value="1"/>
</dbReference>
<dbReference type="InterPro" id="IPR011335">
    <property type="entry name" value="Restrct_endonuc-II-like"/>
</dbReference>
<dbReference type="EMBL" id="GBHO01033447">
    <property type="protein sequence ID" value="JAG10157.1"/>
    <property type="molecule type" value="Transcribed_RNA"/>
</dbReference>
<organism evidence="4">
    <name type="scientific">Lygus hesperus</name>
    <name type="common">Western plant bug</name>
    <dbReference type="NCBI Taxonomy" id="30085"/>
    <lineage>
        <taxon>Eukaryota</taxon>
        <taxon>Metazoa</taxon>
        <taxon>Ecdysozoa</taxon>
        <taxon>Arthropoda</taxon>
        <taxon>Hexapoda</taxon>
        <taxon>Insecta</taxon>
        <taxon>Pterygota</taxon>
        <taxon>Neoptera</taxon>
        <taxon>Paraneoptera</taxon>
        <taxon>Hemiptera</taxon>
        <taxon>Heteroptera</taxon>
        <taxon>Panheteroptera</taxon>
        <taxon>Cimicomorpha</taxon>
        <taxon>Miridae</taxon>
        <taxon>Mirini</taxon>
        <taxon>Lygus</taxon>
    </lineage>
</organism>
<feature type="region of interest" description="Disordered" evidence="1">
    <location>
        <begin position="1"/>
        <end position="29"/>
    </location>
</feature>
<dbReference type="InterPro" id="IPR049012">
    <property type="entry name" value="Mutator_transp_dom"/>
</dbReference>
<accession>A0A0A9WNY0</accession>
<dbReference type="AlphaFoldDB" id="A0A0A9WNY0"/>
<feature type="compositionally biased region" description="Polar residues" evidence="1">
    <location>
        <begin position="1"/>
        <end position="15"/>
    </location>
</feature>
<feature type="domain" description="YqaJ viral recombinase" evidence="2">
    <location>
        <begin position="720"/>
        <end position="863"/>
    </location>
</feature>
<dbReference type="Pfam" id="PF20700">
    <property type="entry name" value="Mutator"/>
    <property type="match status" value="1"/>
</dbReference>
<name>A0A0A9WNY0_LYGHE</name>
<dbReference type="InterPro" id="IPR011604">
    <property type="entry name" value="PDDEXK-like_dom_sf"/>
</dbReference>
<evidence type="ECO:0000256" key="1">
    <source>
        <dbReference type="SAM" id="MobiDB-lite"/>
    </source>
</evidence>
<evidence type="ECO:0000313" key="4">
    <source>
        <dbReference type="EMBL" id="JAG10157.1"/>
    </source>
</evidence>
<feature type="region of interest" description="Disordered" evidence="1">
    <location>
        <begin position="644"/>
        <end position="672"/>
    </location>
</feature>
<protein>
    <submittedName>
        <fullName evidence="4">Alkaline nuclease</fullName>
    </submittedName>
</protein>
<dbReference type="InterPro" id="IPR051703">
    <property type="entry name" value="NF-kappa-B_Signaling_Reg"/>
</dbReference>